<keyword evidence="3" id="KW-0489">Methyltransferase</keyword>
<dbReference type="AlphaFoldDB" id="A0A542XSU5"/>
<reference evidence="3 4" key="1">
    <citation type="submission" date="2019-06" db="EMBL/GenBank/DDBJ databases">
        <title>Sequencing the genomes of 1000 actinobacteria strains.</title>
        <authorList>
            <person name="Klenk H.-P."/>
        </authorList>
    </citation>
    <scope>NUCLEOTIDE SEQUENCE [LARGE SCALE GENOMIC DNA]</scope>
    <source>
        <strain evidence="3 4">DSM 44819</strain>
    </source>
</reference>
<evidence type="ECO:0000313" key="5">
    <source>
        <dbReference type="Proteomes" id="UP000677457"/>
    </source>
</evidence>
<accession>A0A542XSU5</accession>
<protein>
    <submittedName>
        <fullName evidence="2 3">Methyltransferase</fullName>
    </submittedName>
</protein>
<dbReference type="EMBL" id="VFOL01000001">
    <property type="protein sequence ID" value="TQL38733.1"/>
    <property type="molecule type" value="Genomic_DNA"/>
</dbReference>
<dbReference type="Gene3D" id="3.40.50.150">
    <property type="entry name" value="Vaccinia Virus protein VP39"/>
    <property type="match status" value="1"/>
</dbReference>
<comment type="caution">
    <text evidence="3">The sequence shown here is derived from an EMBL/GenBank/DDBJ whole genome shotgun (WGS) entry which is preliminary data.</text>
</comment>
<dbReference type="GeneID" id="93773109"/>
<dbReference type="GO" id="GO:0008168">
    <property type="term" value="F:methyltransferase activity"/>
    <property type="evidence" value="ECO:0007669"/>
    <property type="project" value="UniProtKB-KW"/>
</dbReference>
<evidence type="ECO:0000313" key="2">
    <source>
        <dbReference type="EMBL" id="GIM85822.1"/>
    </source>
</evidence>
<evidence type="ECO:0000259" key="1">
    <source>
        <dbReference type="Pfam" id="PF13649"/>
    </source>
</evidence>
<dbReference type="GO" id="GO:0032259">
    <property type="term" value="P:methylation"/>
    <property type="evidence" value="ECO:0007669"/>
    <property type="project" value="UniProtKB-KW"/>
</dbReference>
<proteinExistence type="predicted"/>
<keyword evidence="3" id="KW-0808">Transferase</keyword>
<organism evidence="3 4">
    <name type="scientific">Salinispora arenicola</name>
    <dbReference type="NCBI Taxonomy" id="168697"/>
    <lineage>
        <taxon>Bacteria</taxon>
        <taxon>Bacillati</taxon>
        <taxon>Actinomycetota</taxon>
        <taxon>Actinomycetes</taxon>
        <taxon>Micromonosporales</taxon>
        <taxon>Micromonosporaceae</taxon>
        <taxon>Salinispora</taxon>
    </lineage>
</organism>
<evidence type="ECO:0000313" key="4">
    <source>
        <dbReference type="Proteomes" id="UP000315983"/>
    </source>
</evidence>
<feature type="domain" description="Methyltransferase" evidence="1">
    <location>
        <begin position="60"/>
        <end position="152"/>
    </location>
</feature>
<dbReference type="Proteomes" id="UP000315983">
    <property type="component" value="Unassembled WGS sequence"/>
</dbReference>
<name>A0A542XSU5_SALAC</name>
<dbReference type="PANTHER" id="PTHR43464">
    <property type="entry name" value="METHYLTRANSFERASE"/>
    <property type="match status" value="1"/>
</dbReference>
<dbReference type="PANTHER" id="PTHR43464:SF82">
    <property type="entry name" value="METHYLTRANSFERASE DOMAIN-CONTAINING PROTEIN"/>
    <property type="match status" value="1"/>
</dbReference>
<dbReference type="SUPFAM" id="SSF53335">
    <property type="entry name" value="S-adenosyl-L-methionine-dependent methyltransferases"/>
    <property type="match status" value="1"/>
</dbReference>
<evidence type="ECO:0000313" key="3">
    <source>
        <dbReference type="EMBL" id="TQL38733.1"/>
    </source>
</evidence>
<dbReference type="InterPro" id="IPR029063">
    <property type="entry name" value="SAM-dependent_MTases_sf"/>
</dbReference>
<dbReference type="EMBL" id="BOQM01000016">
    <property type="protein sequence ID" value="GIM85822.1"/>
    <property type="molecule type" value="Genomic_DNA"/>
</dbReference>
<sequence length="283" mass="31318">MKDTGTHEFVESNRGLWDEWATIHAGSAWYDLESVRGGLCKLRPYEIDEVGDVRGRKLLHLQCQIGTDTVSWARRGAVVTGVDFSSRAVDIATQLAVDAGVDARFMCSDVLDLPQALTGTFDIVYTSRGVLGWLPDLSRWAQVVAHFLAPGGVFYVTDIHPIAEVLDHSATEVRVSRPYFPRAEPIAYRVQGSYADRSAQVVTEVEYLWTHSVAELVTAVAQAGLVIEFFHEFPWLDRPWPFLCQQGEQGWALPPGSDGELPLFMSLRARKPAGDGVPQPHVG</sequence>
<reference evidence="2 5" key="2">
    <citation type="submission" date="2021-03" db="EMBL/GenBank/DDBJ databases">
        <title>Whole genome shotgun sequence of Salinispora arenicola NBRC 105043.</title>
        <authorList>
            <person name="Komaki H."/>
            <person name="Tamura T."/>
        </authorList>
    </citation>
    <scope>NUCLEOTIDE SEQUENCE [LARGE SCALE GENOMIC DNA]</scope>
    <source>
        <strain evidence="2 5">NBRC 105043</strain>
    </source>
</reference>
<keyword evidence="5" id="KW-1185">Reference proteome</keyword>
<dbReference type="CDD" id="cd02440">
    <property type="entry name" value="AdoMet_MTases"/>
    <property type="match status" value="1"/>
</dbReference>
<dbReference type="RefSeq" id="WP_026269696.1">
    <property type="nucleotide sequence ID" value="NZ_BOQM01000016.1"/>
</dbReference>
<dbReference type="Pfam" id="PF13649">
    <property type="entry name" value="Methyltransf_25"/>
    <property type="match status" value="1"/>
</dbReference>
<dbReference type="Proteomes" id="UP000677457">
    <property type="component" value="Unassembled WGS sequence"/>
</dbReference>
<dbReference type="InterPro" id="IPR041698">
    <property type="entry name" value="Methyltransf_25"/>
</dbReference>
<gene>
    <name evidence="3" type="ORF">FB564_3945</name>
    <name evidence="2" type="ORF">Sar04_25580</name>
</gene>